<accession>A0A7J8NFF5</accession>
<dbReference type="PANTHER" id="PTHR48200:SF1">
    <property type="entry name" value="AMINOTRANSFERASE-LIKE PLANT MOBILE DOMAIN-CONTAINING PROTEIN"/>
    <property type="match status" value="1"/>
</dbReference>
<protein>
    <submittedName>
        <fullName evidence="1">Uncharacterized protein</fullName>
    </submittedName>
</protein>
<dbReference type="AlphaFoldDB" id="A0A7J8NFF5"/>
<evidence type="ECO:0000313" key="2">
    <source>
        <dbReference type="Proteomes" id="UP000593572"/>
    </source>
</evidence>
<sequence length="212" mass="24621">MNSPELNSNLAYSCFTFGNVNFVPTVEEYTILLRYLMIQVEKAYSRAANVLTFLKRLMNITGMSEQWVATWIKQKGNSKCVLWKSLWDLILVHPDTRKRVIFPKTLGHVDDAVLDLFDRLEKRVMLVPIILAKTFSSLGACRRVGEGRFIKCVQLLLAWFHSHFWKVEKVSYQVFSEDYSLLKEFVAIPRRDNIFEKSGWQLSRGSKTKSGM</sequence>
<gene>
    <name evidence="1" type="ORF">Golob_025407</name>
</gene>
<proteinExistence type="predicted"/>
<dbReference type="PANTHER" id="PTHR48200">
    <property type="entry name" value="PROTEIN, PUTATIVE-RELATED"/>
    <property type="match status" value="1"/>
</dbReference>
<dbReference type="Proteomes" id="UP000593572">
    <property type="component" value="Unassembled WGS sequence"/>
</dbReference>
<dbReference type="EMBL" id="JABEZX010223019">
    <property type="protein sequence ID" value="MBA0575600.1"/>
    <property type="molecule type" value="Genomic_DNA"/>
</dbReference>
<comment type="caution">
    <text evidence="1">The sequence shown here is derived from an EMBL/GenBank/DDBJ whole genome shotgun (WGS) entry which is preliminary data.</text>
</comment>
<organism evidence="1 2">
    <name type="scientific">Gossypium lobatum</name>
    <dbReference type="NCBI Taxonomy" id="34289"/>
    <lineage>
        <taxon>Eukaryota</taxon>
        <taxon>Viridiplantae</taxon>
        <taxon>Streptophyta</taxon>
        <taxon>Embryophyta</taxon>
        <taxon>Tracheophyta</taxon>
        <taxon>Spermatophyta</taxon>
        <taxon>Magnoliopsida</taxon>
        <taxon>eudicotyledons</taxon>
        <taxon>Gunneridae</taxon>
        <taxon>Pentapetalae</taxon>
        <taxon>rosids</taxon>
        <taxon>malvids</taxon>
        <taxon>Malvales</taxon>
        <taxon>Malvaceae</taxon>
        <taxon>Malvoideae</taxon>
        <taxon>Gossypium</taxon>
    </lineage>
</organism>
<reference evidence="1 2" key="1">
    <citation type="journal article" date="2019" name="Genome Biol. Evol.">
        <title>Insights into the evolution of the New World diploid cottons (Gossypium, subgenus Houzingenia) based on genome sequencing.</title>
        <authorList>
            <person name="Grover C.E."/>
            <person name="Arick M.A. 2nd"/>
            <person name="Thrash A."/>
            <person name="Conover J.L."/>
            <person name="Sanders W.S."/>
            <person name="Peterson D.G."/>
            <person name="Frelichowski J.E."/>
            <person name="Scheffler J.A."/>
            <person name="Scheffler B.E."/>
            <person name="Wendel J.F."/>
        </authorList>
    </citation>
    <scope>NUCLEOTIDE SEQUENCE [LARGE SCALE GENOMIC DNA]</scope>
    <source>
        <strain evidence="1">157</strain>
        <tissue evidence="1">Leaf</tissue>
    </source>
</reference>
<name>A0A7J8NFF5_9ROSI</name>
<keyword evidence="2" id="KW-1185">Reference proteome</keyword>
<evidence type="ECO:0000313" key="1">
    <source>
        <dbReference type="EMBL" id="MBA0575600.1"/>
    </source>
</evidence>